<comment type="subcellular location">
    <subcellularLocation>
        <location evidence="2 8">Mitochondrion inner membrane</location>
        <topology evidence="2 8">Peripheral membrane protein</topology>
        <orientation evidence="2 8">Matrix side</orientation>
    </subcellularLocation>
</comment>
<dbReference type="PANTHER" id="PTHR28087">
    <property type="entry name" value="ATPASE SYNTHESIS PROTEIN 25, MITOCHONDRIAL"/>
    <property type="match status" value="1"/>
</dbReference>
<evidence type="ECO:0000256" key="2">
    <source>
        <dbReference type="ARBA" id="ARBA00004443"/>
    </source>
</evidence>
<dbReference type="Proteomes" id="UP000275078">
    <property type="component" value="Unassembled WGS sequence"/>
</dbReference>
<dbReference type="Pfam" id="PF02410">
    <property type="entry name" value="RsfS"/>
    <property type="match status" value="1"/>
</dbReference>
<evidence type="ECO:0000256" key="5">
    <source>
        <dbReference type="ARBA" id="ARBA00022946"/>
    </source>
</evidence>
<evidence type="ECO:0000256" key="9">
    <source>
        <dbReference type="SAM" id="Coils"/>
    </source>
</evidence>
<reference evidence="11 12" key="1">
    <citation type="journal article" date="2018" name="Nat. Ecol. Evol.">
        <title>Pezizomycetes genomes reveal the molecular basis of ectomycorrhizal truffle lifestyle.</title>
        <authorList>
            <person name="Murat C."/>
            <person name="Payen T."/>
            <person name="Noel B."/>
            <person name="Kuo A."/>
            <person name="Morin E."/>
            <person name="Chen J."/>
            <person name="Kohler A."/>
            <person name="Krizsan K."/>
            <person name="Balestrini R."/>
            <person name="Da Silva C."/>
            <person name="Montanini B."/>
            <person name="Hainaut M."/>
            <person name="Levati E."/>
            <person name="Barry K.W."/>
            <person name="Belfiori B."/>
            <person name="Cichocki N."/>
            <person name="Clum A."/>
            <person name="Dockter R.B."/>
            <person name="Fauchery L."/>
            <person name="Guy J."/>
            <person name="Iotti M."/>
            <person name="Le Tacon F."/>
            <person name="Lindquist E.A."/>
            <person name="Lipzen A."/>
            <person name="Malagnac F."/>
            <person name="Mello A."/>
            <person name="Molinier V."/>
            <person name="Miyauchi S."/>
            <person name="Poulain J."/>
            <person name="Riccioni C."/>
            <person name="Rubini A."/>
            <person name="Sitrit Y."/>
            <person name="Splivallo R."/>
            <person name="Traeger S."/>
            <person name="Wang M."/>
            <person name="Zifcakova L."/>
            <person name="Wipf D."/>
            <person name="Zambonelli A."/>
            <person name="Paolocci F."/>
            <person name="Nowrousian M."/>
            <person name="Ottonello S."/>
            <person name="Baldrian P."/>
            <person name="Spatafora J.W."/>
            <person name="Henrissat B."/>
            <person name="Nagy L.G."/>
            <person name="Aury J.M."/>
            <person name="Wincker P."/>
            <person name="Grigoriev I.V."/>
            <person name="Bonfante P."/>
            <person name="Martin F.M."/>
        </authorList>
    </citation>
    <scope>NUCLEOTIDE SEQUENCE [LARGE SCALE GENOMIC DNA]</scope>
    <source>
        <strain evidence="11 12">RN42</strain>
    </source>
</reference>
<comment type="function">
    <text evidence="1">Probable mitochondrial mRNA stabilization factor.</text>
</comment>
<evidence type="ECO:0000313" key="12">
    <source>
        <dbReference type="Proteomes" id="UP000275078"/>
    </source>
</evidence>
<dbReference type="GO" id="GO:0048255">
    <property type="term" value="P:mRNA stabilization"/>
    <property type="evidence" value="ECO:0007669"/>
    <property type="project" value="TreeGrafter"/>
</dbReference>
<dbReference type="GO" id="GO:0005743">
    <property type="term" value="C:mitochondrial inner membrane"/>
    <property type="evidence" value="ECO:0007669"/>
    <property type="project" value="UniProtKB-SubCell"/>
</dbReference>
<comment type="similarity">
    <text evidence="3 8">Belongs to the ATP25 family.</text>
</comment>
<organism evidence="11 12">
    <name type="scientific">Ascobolus immersus RN42</name>
    <dbReference type="NCBI Taxonomy" id="1160509"/>
    <lineage>
        <taxon>Eukaryota</taxon>
        <taxon>Fungi</taxon>
        <taxon>Dikarya</taxon>
        <taxon>Ascomycota</taxon>
        <taxon>Pezizomycotina</taxon>
        <taxon>Pezizomycetes</taxon>
        <taxon>Pezizales</taxon>
        <taxon>Ascobolaceae</taxon>
        <taxon>Ascobolus</taxon>
    </lineage>
</organism>
<feature type="compositionally biased region" description="Low complexity" evidence="10">
    <location>
        <begin position="82"/>
        <end position="99"/>
    </location>
</feature>
<keyword evidence="9" id="KW-0175">Coiled coil</keyword>
<sequence length="378" mass="42645">MSARTARAVVNALKAVSSPAKSLTPSTPLRASITASDRPIGLSSQLSIRTFTSSSKTSDNLTEHSTPDNASIWDTVPISASSDAAPTTTTAPSKPASAPWYLNVKPKTDKYKSPLHQPLPKLPENPPTFLAPILEHLDNELGITSLNLLDLRPISSERPLSLGSKLIMLFGTARSERHLHIAADKLCRFLRQHYDLTPHADGLLGRNEIKLRERRKRRRGKIGISQGAETTEDEKIGWVCVNTGEGVGIVVQLFTKERREELDLEGLWKGIKDREMNRLRQLTAGEEVQEVDLMEEAIKVEEEEKRAKAERARLEKEQEEEEEFDNSDVVVEKPKPRWMETATTSKKLAFKELKLKDLKEFEDKEEFDEEDHGELRRR</sequence>
<keyword evidence="4 8" id="KW-0999">Mitochondrion inner membrane</keyword>
<evidence type="ECO:0000256" key="4">
    <source>
        <dbReference type="ARBA" id="ARBA00022792"/>
    </source>
</evidence>
<keyword evidence="5 8" id="KW-0809">Transit peptide</keyword>
<dbReference type="PANTHER" id="PTHR28087:SF1">
    <property type="entry name" value="ATPASE SYNTHESIS PROTEIN 25, MITOCHONDRIAL"/>
    <property type="match status" value="1"/>
</dbReference>
<keyword evidence="6 8" id="KW-0496">Mitochondrion</keyword>
<evidence type="ECO:0000256" key="7">
    <source>
        <dbReference type="ARBA" id="ARBA00023136"/>
    </source>
</evidence>
<dbReference type="GO" id="GO:0140053">
    <property type="term" value="P:mitochondrial gene expression"/>
    <property type="evidence" value="ECO:0007669"/>
    <property type="project" value="UniProtKB-UniRule"/>
</dbReference>
<evidence type="ECO:0000256" key="6">
    <source>
        <dbReference type="ARBA" id="ARBA00023128"/>
    </source>
</evidence>
<dbReference type="SUPFAM" id="SSF81301">
    <property type="entry name" value="Nucleotidyltransferase"/>
    <property type="match status" value="1"/>
</dbReference>
<dbReference type="EMBL" id="ML119695">
    <property type="protein sequence ID" value="RPA79724.1"/>
    <property type="molecule type" value="Genomic_DNA"/>
</dbReference>
<gene>
    <name evidence="11" type="ORF">BJ508DRAFT_327978</name>
</gene>
<accession>A0A3N4IDB0</accession>
<dbReference type="Gene3D" id="3.30.460.10">
    <property type="entry name" value="Beta Polymerase, domain 2"/>
    <property type="match status" value="1"/>
</dbReference>
<evidence type="ECO:0000313" key="11">
    <source>
        <dbReference type="EMBL" id="RPA79724.1"/>
    </source>
</evidence>
<evidence type="ECO:0000256" key="1">
    <source>
        <dbReference type="ARBA" id="ARBA00003470"/>
    </source>
</evidence>
<dbReference type="InterPro" id="IPR040152">
    <property type="entry name" value="Atp25"/>
</dbReference>
<protein>
    <recommendedName>
        <fullName evidence="8">ATPase synthesis protein 25</fullName>
    </recommendedName>
</protein>
<feature type="region of interest" description="Disordered" evidence="10">
    <location>
        <begin position="82"/>
        <end position="101"/>
    </location>
</feature>
<proteinExistence type="inferred from homology"/>
<keyword evidence="7 8" id="KW-0472">Membrane</keyword>
<evidence type="ECO:0000256" key="10">
    <source>
        <dbReference type="SAM" id="MobiDB-lite"/>
    </source>
</evidence>
<evidence type="ECO:0000256" key="8">
    <source>
        <dbReference type="RuleBase" id="RU367062"/>
    </source>
</evidence>
<name>A0A3N4IDB0_ASCIM</name>
<comment type="function">
    <text evidence="8">Mitochondrial mRNA stabilization factor.</text>
</comment>
<keyword evidence="12" id="KW-1185">Reference proteome</keyword>
<evidence type="ECO:0000256" key="3">
    <source>
        <dbReference type="ARBA" id="ARBA00010787"/>
    </source>
</evidence>
<dbReference type="InterPro" id="IPR043519">
    <property type="entry name" value="NT_sf"/>
</dbReference>
<feature type="region of interest" description="Disordered" evidence="10">
    <location>
        <begin position="52"/>
        <end position="73"/>
    </location>
</feature>
<dbReference type="OrthoDB" id="107372at2759"/>
<dbReference type="AlphaFoldDB" id="A0A3N4IDB0"/>
<dbReference type="STRING" id="1160509.A0A3N4IDB0"/>
<feature type="coiled-coil region" evidence="9">
    <location>
        <begin position="290"/>
        <end position="327"/>
    </location>
</feature>